<dbReference type="RefSeq" id="WP_150579783.1">
    <property type="nucleotide sequence ID" value="NZ_CABVGX010000008.1"/>
</dbReference>
<evidence type="ECO:0000256" key="1">
    <source>
        <dbReference type="SAM" id="SignalP"/>
    </source>
</evidence>
<evidence type="ECO:0000313" key="3">
    <source>
        <dbReference type="Proteomes" id="UP000325607"/>
    </source>
</evidence>
<accession>A0A5E6R8Q9</accession>
<dbReference type="Proteomes" id="UP000325607">
    <property type="component" value="Unassembled WGS sequence"/>
</dbReference>
<dbReference type="OrthoDB" id="7028260at2"/>
<feature type="signal peptide" evidence="1">
    <location>
        <begin position="1"/>
        <end position="22"/>
    </location>
</feature>
<evidence type="ECO:0008006" key="4">
    <source>
        <dbReference type="Google" id="ProtNLM"/>
    </source>
</evidence>
<sequence length="77" mass="8310" precursor="true">MNSALVLSNAVALAVLVGFHFAPDNSTDPVAQHMPHYLQVQKAPQLAVMNNHRGFIGQEVSEQSSLPVAPTSDRLVF</sequence>
<dbReference type="EMBL" id="CABVGX010000008">
    <property type="protein sequence ID" value="VVM63193.1"/>
    <property type="molecule type" value="Genomic_DNA"/>
</dbReference>
<proteinExistence type="predicted"/>
<evidence type="ECO:0000313" key="2">
    <source>
        <dbReference type="EMBL" id="VVM63193.1"/>
    </source>
</evidence>
<name>A0A5E6R8Q9_PSEFL</name>
<protein>
    <recommendedName>
        <fullName evidence="4">Secreted protein</fullName>
    </recommendedName>
</protein>
<feature type="chain" id="PRO_5023038909" description="Secreted protein" evidence="1">
    <location>
        <begin position="23"/>
        <end position="77"/>
    </location>
</feature>
<organism evidence="2 3">
    <name type="scientific">Pseudomonas fluorescens</name>
    <dbReference type="NCBI Taxonomy" id="294"/>
    <lineage>
        <taxon>Bacteria</taxon>
        <taxon>Pseudomonadati</taxon>
        <taxon>Pseudomonadota</taxon>
        <taxon>Gammaproteobacteria</taxon>
        <taxon>Pseudomonadales</taxon>
        <taxon>Pseudomonadaceae</taxon>
        <taxon>Pseudomonas</taxon>
    </lineage>
</organism>
<reference evidence="2 3" key="1">
    <citation type="submission" date="2019-09" db="EMBL/GenBank/DDBJ databases">
        <authorList>
            <person name="Chandra G."/>
            <person name="Truman W A."/>
        </authorList>
    </citation>
    <scope>NUCLEOTIDE SEQUENCE [LARGE SCALE GENOMIC DNA]</scope>
    <source>
        <strain evidence="2">PS645</strain>
    </source>
</reference>
<keyword evidence="1" id="KW-0732">Signal</keyword>
<dbReference type="AlphaFoldDB" id="A0A5E6R8Q9"/>
<gene>
    <name evidence="2" type="ORF">PS645_01373</name>
</gene>